<comment type="caution">
    <text evidence="1">The sequence shown here is derived from an EMBL/GenBank/DDBJ whole genome shotgun (WGS) entry which is preliminary data.</text>
</comment>
<dbReference type="EMBL" id="LUTY01001716">
    <property type="protein sequence ID" value="OAD21324.1"/>
    <property type="molecule type" value="Genomic_DNA"/>
</dbReference>
<accession>A0A176S037</accession>
<gene>
    <name evidence="1" type="ORF">THIOM_002917</name>
</gene>
<evidence type="ECO:0000313" key="2">
    <source>
        <dbReference type="Proteomes" id="UP000076962"/>
    </source>
</evidence>
<organism evidence="1 2">
    <name type="scientific">Candidatus Thiomargarita nelsonii</name>
    <dbReference type="NCBI Taxonomy" id="1003181"/>
    <lineage>
        <taxon>Bacteria</taxon>
        <taxon>Pseudomonadati</taxon>
        <taxon>Pseudomonadota</taxon>
        <taxon>Gammaproteobacteria</taxon>
        <taxon>Thiotrichales</taxon>
        <taxon>Thiotrichaceae</taxon>
        <taxon>Thiomargarita</taxon>
    </lineage>
</organism>
<name>A0A176S037_9GAMM</name>
<keyword evidence="2" id="KW-1185">Reference proteome</keyword>
<reference evidence="1 2" key="1">
    <citation type="submission" date="2016-05" db="EMBL/GenBank/DDBJ databases">
        <title>Single-cell genome of chain-forming Candidatus Thiomargarita nelsonii and comparison to other large sulfur-oxidizing bacteria.</title>
        <authorList>
            <person name="Winkel M."/>
            <person name="Salman V."/>
            <person name="Woyke T."/>
            <person name="Schulz-Vogt H."/>
            <person name="Richter M."/>
            <person name="Flood B."/>
            <person name="Bailey J."/>
            <person name="Amann R."/>
            <person name="Mussmann M."/>
        </authorList>
    </citation>
    <scope>NUCLEOTIDE SEQUENCE [LARGE SCALE GENOMIC DNA]</scope>
    <source>
        <strain evidence="1 2">THI036</strain>
    </source>
</reference>
<proteinExistence type="predicted"/>
<dbReference type="Proteomes" id="UP000076962">
    <property type="component" value="Unassembled WGS sequence"/>
</dbReference>
<protein>
    <submittedName>
        <fullName evidence="1">Uncharacterized protein</fullName>
    </submittedName>
</protein>
<evidence type="ECO:0000313" key="1">
    <source>
        <dbReference type="EMBL" id="OAD21324.1"/>
    </source>
</evidence>
<dbReference type="AlphaFoldDB" id="A0A176S037"/>
<sequence length="67" mass="7306">MAGRVFHLLGCHPLFAKYAGGYAICLGDPARLSNTLFTGSIGLLLGSDHFGTDGRRDDFRLFADQQF</sequence>